<gene>
    <name evidence="3" type="primary">cheY_2</name>
    <name evidence="3" type="ORF">NCTC11647_02060</name>
</gene>
<organism evidence="3 4">
    <name type="scientific">Photobacterium damselae</name>
    <dbReference type="NCBI Taxonomy" id="38293"/>
    <lineage>
        <taxon>Bacteria</taxon>
        <taxon>Pseudomonadati</taxon>
        <taxon>Pseudomonadota</taxon>
        <taxon>Gammaproteobacteria</taxon>
        <taxon>Vibrionales</taxon>
        <taxon>Vibrionaceae</taxon>
        <taxon>Photobacterium</taxon>
    </lineage>
</organism>
<dbReference type="PANTHER" id="PTHR44591:SF23">
    <property type="entry name" value="CHEY SUBFAMILY"/>
    <property type="match status" value="1"/>
</dbReference>
<dbReference type="Gene3D" id="3.40.50.2300">
    <property type="match status" value="1"/>
</dbReference>
<name>A0A2T3QHX4_PHODM</name>
<evidence type="ECO:0000259" key="2">
    <source>
        <dbReference type="PROSITE" id="PS50110"/>
    </source>
</evidence>
<dbReference type="EMBL" id="UATL01000001">
    <property type="protein sequence ID" value="SPY28950.1"/>
    <property type="molecule type" value="Genomic_DNA"/>
</dbReference>
<dbReference type="Pfam" id="PF00072">
    <property type="entry name" value="Response_reg"/>
    <property type="match status" value="1"/>
</dbReference>
<dbReference type="RefSeq" id="WP_005298137.1">
    <property type="nucleotide sequence ID" value="NZ_PYOG01000018.1"/>
</dbReference>
<dbReference type="InterPro" id="IPR011990">
    <property type="entry name" value="TPR-like_helical_dom_sf"/>
</dbReference>
<feature type="domain" description="Response regulatory" evidence="2">
    <location>
        <begin position="9"/>
        <end position="128"/>
    </location>
</feature>
<dbReference type="OrthoDB" id="5902636at2"/>
<dbReference type="InterPro" id="IPR011006">
    <property type="entry name" value="CheY-like_superfamily"/>
</dbReference>
<keyword evidence="1" id="KW-0597">Phosphoprotein</keyword>
<dbReference type="Proteomes" id="UP000251647">
    <property type="component" value="Unassembled WGS sequence"/>
</dbReference>
<dbReference type="SUPFAM" id="SSF52172">
    <property type="entry name" value="CheY-like"/>
    <property type="match status" value="1"/>
</dbReference>
<protein>
    <submittedName>
        <fullName evidence="3">Chemotaxis protein CheY</fullName>
    </submittedName>
</protein>
<accession>A0A2T3QHX4</accession>
<sequence length="550" mass="63229">MTLDRSKLKILLIDDQSSSALMLKSLFIKLGFSLVDIASSAEDAIYLARHNKYELLCVDYHLNHKISGVDLVSLLKKKHYLSPACSLLFISGDNSSETILTAMTLNPDGFLVKPLSLNILEQKLSVLLKDKQQRQPIFDALIQHNNELAIQRCKEQMLKYGFSNKLNILLLDLLVGQQLWSSVEIILEHLKHSQQHQLIIYKAKLALHHNEIDQAETLLTQLIEQVPLYGEAYDLLIEIYYQQEQWSSALIWAQKVLKLTPAVSARALVVADLAIKTQDFPLYWQTGKTLVHYLPVWGHEWLAIVKRYSDLFEAYFFTTPNRHQALQHKIVMKALFLLASNRLPEGQTPLLRALGNILLVRLEIEIQTKLKGKRRLLVGLRAYLNQMDKLPDEIILDMLPLLLLFGENYLYQAIIEKLSLLDKEKTTELKSAMDAFAYLEQQLQSARELQLSQPQQALLVYHKLLEQYPVATEVHLGHLECLYQLGYFNNHYAVTSSIKAISAMPLPTVLHTRREYVLNQFNLIAPEFEYESDPLQDHESYVAIPQLEQN</sequence>
<dbReference type="SUPFAM" id="SSF48452">
    <property type="entry name" value="TPR-like"/>
    <property type="match status" value="1"/>
</dbReference>
<evidence type="ECO:0000313" key="4">
    <source>
        <dbReference type="Proteomes" id="UP000251647"/>
    </source>
</evidence>
<dbReference type="InterPro" id="IPR050595">
    <property type="entry name" value="Bact_response_regulator"/>
</dbReference>
<evidence type="ECO:0000256" key="1">
    <source>
        <dbReference type="ARBA" id="ARBA00022553"/>
    </source>
</evidence>
<reference evidence="3 4" key="1">
    <citation type="submission" date="2018-06" db="EMBL/GenBank/DDBJ databases">
        <authorList>
            <consortium name="Pathogen Informatics"/>
            <person name="Doyle S."/>
        </authorList>
    </citation>
    <scope>NUCLEOTIDE SEQUENCE [LARGE SCALE GENOMIC DNA]</scope>
    <source>
        <strain evidence="3 4">NCTC11647</strain>
    </source>
</reference>
<proteinExistence type="predicted"/>
<dbReference type="InterPro" id="IPR001789">
    <property type="entry name" value="Sig_transdc_resp-reg_receiver"/>
</dbReference>
<dbReference type="PROSITE" id="PS50110">
    <property type="entry name" value="RESPONSE_REGULATORY"/>
    <property type="match status" value="1"/>
</dbReference>
<dbReference type="AlphaFoldDB" id="A0A2T3QHX4"/>
<dbReference type="Gene3D" id="1.25.40.10">
    <property type="entry name" value="Tetratricopeptide repeat domain"/>
    <property type="match status" value="1"/>
</dbReference>
<dbReference type="PANTHER" id="PTHR44591">
    <property type="entry name" value="STRESS RESPONSE REGULATOR PROTEIN 1"/>
    <property type="match status" value="1"/>
</dbReference>
<dbReference type="SMART" id="SM00448">
    <property type="entry name" value="REC"/>
    <property type="match status" value="1"/>
</dbReference>
<dbReference type="Pfam" id="PF13432">
    <property type="entry name" value="TPR_16"/>
    <property type="match status" value="1"/>
</dbReference>
<dbReference type="GO" id="GO:0000160">
    <property type="term" value="P:phosphorelay signal transduction system"/>
    <property type="evidence" value="ECO:0007669"/>
    <property type="project" value="InterPro"/>
</dbReference>
<evidence type="ECO:0000313" key="3">
    <source>
        <dbReference type="EMBL" id="SPY28950.1"/>
    </source>
</evidence>